<comment type="caution">
    <text evidence="2">The sequence shown here is derived from an EMBL/GenBank/DDBJ whole genome shotgun (WGS) entry which is preliminary data.</text>
</comment>
<dbReference type="RefSeq" id="XP_046077341.1">
    <property type="nucleotide sequence ID" value="XM_046210305.1"/>
</dbReference>
<dbReference type="GeneID" id="70240592"/>
<evidence type="ECO:0000313" key="3">
    <source>
        <dbReference type="Proteomes" id="UP001201262"/>
    </source>
</evidence>
<protein>
    <submittedName>
        <fullName evidence="2">Uncharacterized protein</fullName>
    </submittedName>
</protein>
<feature type="region of interest" description="Disordered" evidence="1">
    <location>
        <begin position="1"/>
        <end position="35"/>
    </location>
</feature>
<accession>A0AAD4L509</accession>
<organism evidence="2 3">
    <name type="scientific">Talaromyces proteolyticus</name>
    <dbReference type="NCBI Taxonomy" id="1131652"/>
    <lineage>
        <taxon>Eukaryota</taxon>
        <taxon>Fungi</taxon>
        <taxon>Dikarya</taxon>
        <taxon>Ascomycota</taxon>
        <taxon>Pezizomycotina</taxon>
        <taxon>Eurotiomycetes</taxon>
        <taxon>Eurotiomycetidae</taxon>
        <taxon>Eurotiales</taxon>
        <taxon>Trichocomaceae</taxon>
        <taxon>Talaromyces</taxon>
        <taxon>Talaromyces sect. Bacilispori</taxon>
    </lineage>
</organism>
<dbReference type="AlphaFoldDB" id="A0AAD4L509"/>
<sequence>MSATSSDKEWLENAEQAESTNSHASEYPTHPLSQLQGPFEESITESADPKYLQWQVFIDTQSRRDQILTSPKYERLCGRRWRQRPGERYHPLWKIVAQISFGLHLLANDLAKSEIHVVKILQTHVSDIDGFIERTTDDLQLALNDITERFDLLRLPLENLSIFSEMLEDPTFRQSVIIDNERIEHIITRSTLAMDDSLKDIRKGNESVNGLAFYIKEVGKEWVDRPPELDPICEAMVGNVDGWNRELRRLKRSVHKLAIALTQMTRYSLEIQRLVGVASRKGVVLPSSFPSIKLTKKC</sequence>
<keyword evidence="3" id="KW-1185">Reference proteome</keyword>
<proteinExistence type="predicted"/>
<dbReference type="EMBL" id="JAJTJA010000001">
    <property type="protein sequence ID" value="KAH8704720.1"/>
    <property type="molecule type" value="Genomic_DNA"/>
</dbReference>
<evidence type="ECO:0000256" key="1">
    <source>
        <dbReference type="SAM" id="MobiDB-lite"/>
    </source>
</evidence>
<evidence type="ECO:0000313" key="2">
    <source>
        <dbReference type="EMBL" id="KAH8704720.1"/>
    </source>
</evidence>
<dbReference type="Proteomes" id="UP001201262">
    <property type="component" value="Unassembled WGS sequence"/>
</dbReference>
<name>A0AAD4L509_9EURO</name>
<gene>
    <name evidence="2" type="ORF">BGW36DRAFT_285257</name>
</gene>
<feature type="compositionally biased region" description="Basic and acidic residues" evidence="1">
    <location>
        <begin position="1"/>
        <end position="11"/>
    </location>
</feature>
<reference evidence="2" key="1">
    <citation type="submission" date="2021-12" db="EMBL/GenBank/DDBJ databases">
        <title>Convergent genome expansion in fungi linked to evolution of root-endophyte symbiosis.</title>
        <authorList>
            <consortium name="DOE Joint Genome Institute"/>
            <person name="Ke Y.-H."/>
            <person name="Bonito G."/>
            <person name="Liao H.-L."/>
            <person name="Looney B."/>
            <person name="Rojas-Flechas A."/>
            <person name="Nash J."/>
            <person name="Hameed K."/>
            <person name="Schadt C."/>
            <person name="Martin F."/>
            <person name="Crous P.W."/>
            <person name="Miettinen O."/>
            <person name="Magnuson J.K."/>
            <person name="Labbe J."/>
            <person name="Jacobson D."/>
            <person name="Doktycz M.J."/>
            <person name="Veneault-Fourrey C."/>
            <person name="Kuo A."/>
            <person name="Mondo S."/>
            <person name="Calhoun S."/>
            <person name="Riley R."/>
            <person name="Ohm R."/>
            <person name="LaButti K."/>
            <person name="Andreopoulos B."/>
            <person name="Pangilinan J."/>
            <person name="Nolan M."/>
            <person name="Tritt A."/>
            <person name="Clum A."/>
            <person name="Lipzen A."/>
            <person name="Daum C."/>
            <person name="Barry K."/>
            <person name="Grigoriev I.V."/>
            <person name="Vilgalys R."/>
        </authorList>
    </citation>
    <scope>NUCLEOTIDE SEQUENCE</scope>
    <source>
        <strain evidence="2">PMI_201</strain>
    </source>
</reference>